<feature type="chain" id="PRO_5012210322" evidence="2">
    <location>
        <begin position="26"/>
        <end position="122"/>
    </location>
</feature>
<evidence type="ECO:0000256" key="1">
    <source>
        <dbReference type="SAM" id="MobiDB-lite"/>
    </source>
</evidence>
<feature type="region of interest" description="Disordered" evidence="1">
    <location>
        <begin position="99"/>
        <end position="122"/>
    </location>
</feature>
<accession>A0A1S6GLA6</accession>
<organism evidence="3">
    <name type="scientific">Pseudodiaptomus poplesia</name>
    <dbReference type="NCBI Taxonomy" id="213370"/>
    <lineage>
        <taxon>Eukaryota</taxon>
        <taxon>Metazoa</taxon>
        <taxon>Ecdysozoa</taxon>
        <taxon>Arthropoda</taxon>
        <taxon>Crustacea</taxon>
        <taxon>Multicrustacea</taxon>
        <taxon>Hexanauplia</taxon>
        <taxon>Copepoda</taxon>
        <taxon>Calanoida</taxon>
        <taxon>Pseudodiaptomidae</taxon>
        <taxon>Pseudodiaptomus</taxon>
    </lineage>
</organism>
<dbReference type="EMBL" id="KY314195">
    <property type="protein sequence ID" value="AQS22629.1"/>
    <property type="molecule type" value="mRNA"/>
</dbReference>
<dbReference type="AlphaFoldDB" id="A0A1S6GLA6"/>
<protein>
    <submittedName>
        <fullName evidence="3">Uncharacterized protein</fullName>
    </submittedName>
</protein>
<keyword evidence="2" id="KW-0732">Signal</keyword>
<evidence type="ECO:0000256" key="2">
    <source>
        <dbReference type="SAM" id="SignalP"/>
    </source>
</evidence>
<proteinExistence type="evidence at transcript level"/>
<feature type="signal peptide" evidence="2">
    <location>
        <begin position="1"/>
        <end position="25"/>
    </location>
</feature>
<reference evidence="3" key="1">
    <citation type="journal article" date="2017" name="Aquat. Toxicol.">
        <title>Spliced leader-based analyses reveal the effects of polycyclic aromatic hydrocarbons on gene expression in the copepod Pseudodiaptomus poplesia.</title>
        <authorList>
            <person name="Zhuang Y."/>
            <person name="Yang F."/>
            <person name="Xu D."/>
            <person name="Chen H."/>
            <person name="Zhang H."/>
            <person name="Liu G."/>
        </authorList>
    </citation>
    <scope>NUCLEOTIDE SEQUENCE</scope>
</reference>
<evidence type="ECO:0000313" key="3">
    <source>
        <dbReference type="EMBL" id="AQS22629.1"/>
    </source>
</evidence>
<name>A0A1S6GLA6_9MAXI</name>
<sequence length="122" mass="13530">MKSILALCVTVVLVLLSSAAEETLAEEILAEEASAAAQEASKVLQHLEMEADMEPFDLEPVDLIELSKRRFQDHQNNKDVYNINLPDGTLKDVRNWQTHSDEVSGDDMVSGDSEEAHGDYTI</sequence>